<evidence type="ECO:0000313" key="3">
    <source>
        <dbReference type="Proteomes" id="UP001597508"/>
    </source>
</evidence>
<gene>
    <name evidence="2" type="ORF">ACFSRZ_09795</name>
</gene>
<comment type="caution">
    <text evidence="2">The sequence shown here is derived from an EMBL/GenBank/DDBJ whole genome shotgun (WGS) entry which is preliminary data.</text>
</comment>
<evidence type="ECO:0000256" key="1">
    <source>
        <dbReference type="SAM" id="SignalP"/>
    </source>
</evidence>
<dbReference type="Proteomes" id="UP001597508">
    <property type="component" value="Unassembled WGS sequence"/>
</dbReference>
<protein>
    <submittedName>
        <fullName evidence="2">Uncharacterized protein</fullName>
    </submittedName>
</protein>
<keyword evidence="1" id="KW-0732">Signal</keyword>
<dbReference type="SUPFAM" id="SSF101898">
    <property type="entry name" value="NHL repeat"/>
    <property type="match status" value="1"/>
</dbReference>
<organism evidence="2 3">
    <name type="scientific">Pseudotenacibaculum haliotis</name>
    <dbReference type="NCBI Taxonomy" id="1862138"/>
    <lineage>
        <taxon>Bacteria</taxon>
        <taxon>Pseudomonadati</taxon>
        <taxon>Bacteroidota</taxon>
        <taxon>Flavobacteriia</taxon>
        <taxon>Flavobacteriales</taxon>
        <taxon>Flavobacteriaceae</taxon>
        <taxon>Pseudotenacibaculum</taxon>
    </lineage>
</organism>
<reference evidence="3" key="1">
    <citation type="journal article" date="2019" name="Int. J. Syst. Evol. Microbiol.">
        <title>The Global Catalogue of Microorganisms (GCM) 10K type strain sequencing project: providing services to taxonomists for standard genome sequencing and annotation.</title>
        <authorList>
            <consortium name="The Broad Institute Genomics Platform"/>
            <consortium name="The Broad Institute Genome Sequencing Center for Infectious Disease"/>
            <person name="Wu L."/>
            <person name="Ma J."/>
        </authorList>
    </citation>
    <scope>NUCLEOTIDE SEQUENCE [LARGE SCALE GENOMIC DNA]</scope>
    <source>
        <strain evidence="3">KCTC 52127</strain>
    </source>
</reference>
<dbReference type="EMBL" id="JBHULH010000004">
    <property type="protein sequence ID" value="MFD2567665.1"/>
    <property type="molecule type" value="Genomic_DNA"/>
</dbReference>
<dbReference type="RefSeq" id="WP_379666375.1">
    <property type="nucleotide sequence ID" value="NZ_JBHULH010000004.1"/>
</dbReference>
<name>A0ABW5LS72_9FLAO</name>
<feature type="chain" id="PRO_5047109308" evidence="1">
    <location>
        <begin position="20"/>
        <end position="371"/>
    </location>
</feature>
<keyword evidence="3" id="KW-1185">Reference proteome</keyword>
<accession>A0ABW5LS72</accession>
<proteinExistence type="predicted"/>
<sequence>MKKLIYTMSILLVALLTVAAVSHEKDTLTKDFITGNPGISSINSLSFGPEGILFIGDSDNAKIYAIDTRDNKAQEKSENIAVDEFDVKVANALGTTPKNIRITDMAVNPVSKTVYFSVHTRDGKPVLLKLVDGKLENVSLTDLSFSETSIGNAVAKDAKDRRGRALRRWAISDLKYHRGKVLVSGLSNKEFSSSFRSIPFPFRGKENFATLEIYHAAHGRYETYAPIKTFDVVSVKGKEYLLASYTCTPLVLFPISELTGGKHLKGRTIAELGSGNSPLDIISFQKGDEVKLYMSNNNRPVMRINLSDISKFEGSLTEPVKEFGKDVGLTYDNLPFVNVQQLDDLDEDNVLILRRRNDGNLYLHSRNKKWM</sequence>
<evidence type="ECO:0000313" key="2">
    <source>
        <dbReference type="EMBL" id="MFD2567665.1"/>
    </source>
</evidence>
<feature type="signal peptide" evidence="1">
    <location>
        <begin position="1"/>
        <end position="19"/>
    </location>
</feature>